<keyword evidence="4" id="KW-1185">Reference proteome</keyword>
<dbReference type="Gene3D" id="3.40.50.720">
    <property type="entry name" value="NAD(P)-binding Rossmann-like Domain"/>
    <property type="match status" value="1"/>
</dbReference>
<dbReference type="InterPro" id="IPR036291">
    <property type="entry name" value="NAD(P)-bd_dom_sf"/>
</dbReference>
<sequence>MQPQLSDKVVIVTGASSGIGRAAATLFAAEGARLVLAGRREGPLADLARSLDPTGARVVEVAGDVTREDVAARLVAVAVERFGGLDAAFNNVGDTGMAAPIPDLSLADWRAVVEANLTSAFLAAKTQIPALLARGGGALLFTGTFVGHTVGFPGLTAYGAAKAGVLGLMRGLAAEYGAQGIRVNALLPGGTDTPMFAAGLPEPAAESRAFIENLHGLKRIAAPEEMARAALFLLSDAASFVTGATLLADGGLSVTRA</sequence>
<dbReference type="OrthoDB" id="9812986at2"/>
<reference evidence="3 4" key="1">
    <citation type="submission" date="2017-09" db="EMBL/GenBank/DDBJ databases">
        <authorList>
            <person name="Ehlers B."/>
            <person name="Leendertz F.H."/>
        </authorList>
    </citation>
    <scope>NUCLEOTIDE SEQUENCE [LARGE SCALE GENOMIC DNA]</scope>
    <source>
        <strain evidence="3 4">USBA 140</strain>
    </source>
</reference>
<dbReference type="SUPFAM" id="SSF51735">
    <property type="entry name" value="NAD(P)-binding Rossmann-fold domains"/>
    <property type="match status" value="1"/>
</dbReference>
<dbReference type="CDD" id="cd05233">
    <property type="entry name" value="SDR_c"/>
    <property type="match status" value="1"/>
</dbReference>
<dbReference type="InterPro" id="IPR002347">
    <property type="entry name" value="SDR_fam"/>
</dbReference>
<dbReference type="GO" id="GO:0016491">
    <property type="term" value="F:oxidoreductase activity"/>
    <property type="evidence" value="ECO:0007669"/>
    <property type="project" value="UniProtKB-KW"/>
</dbReference>
<name>A0A286GWQ7_9PROT</name>
<dbReference type="PRINTS" id="PR00081">
    <property type="entry name" value="GDHRDH"/>
</dbReference>
<evidence type="ECO:0000313" key="4">
    <source>
        <dbReference type="Proteomes" id="UP000219621"/>
    </source>
</evidence>
<dbReference type="RefSeq" id="WP_097280713.1">
    <property type="nucleotide sequence ID" value="NZ_OCNJ01000009.1"/>
</dbReference>
<comment type="similarity">
    <text evidence="1">Belongs to the short-chain dehydrogenases/reductases (SDR) family.</text>
</comment>
<dbReference type="NCBIfam" id="NF005681">
    <property type="entry name" value="PRK07478.1"/>
    <property type="match status" value="1"/>
</dbReference>
<keyword evidence="2" id="KW-0560">Oxidoreductase</keyword>
<dbReference type="PANTHER" id="PTHR24321">
    <property type="entry name" value="DEHYDROGENASES, SHORT CHAIN"/>
    <property type="match status" value="1"/>
</dbReference>
<gene>
    <name evidence="3" type="ORF">SAMN05421508_10943</name>
</gene>
<evidence type="ECO:0000256" key="1">
    <source>
        <dbReference type="ARBA" id="ARBA00006484"/>
    </source>
</evidence>
<dbReference type="AlphaFoldDB" id="A0A286GWQ7"/>
<protein>
    <submittedName>
        <fullName evidence="3">NAD(P)-dependent dehydrogenase, short-chain alcohol dehydrogenase family</fullName>
    </submittedName>
</protein>
<accession>A0A286GWQ7</accession>
<evidence type="ECO:0000256" key="2">
    <source>
        <dbReference type="ARBA" id="ARBA00023002"/>
    </source>
</evidence>
<dbReference type="FunFam" id="3.40.50.720:FF:000084">
    <property type="entry name" value="Short-chain dehydrogenase reductase"/>
    <property type="match status" value="1"/>
</dbReference>
<dbReference type="EMBL" id="OCNJ01000009">
    <property type="protein sequence ID" value="SOD99519.1"/>
    <property type="molecule type" value="Genomic_DNA"/>
</dbReference>
<dbReference type="Proteomes" id="UP000219621">
    <property type="component" value="Unassembled WGS sequence"/>
</dbReference>
<proteinExistence type="inferred from homology"/>
<dbReference type="Pfam" id="PF13561">
    <property type="entry name" value="adh_short_C2"/>
    <property type="match status" value="1"/>
</dbReference>
<evidence type="ECO:0000313" key="3">
    <source>
        <dbReference type="EMBL" id="SOD99519.1"/>
    </source>
</evidence>
<dbReference type="PANTHER" id="PTHR24321:SF8">
    <property type="entry name" value="ESTRADIOL 17-BETA-DEHYDROGENASE 8-RELATED"/>
    <property type="match status" value="1"/>
</dbReference>
<organism evidence="3 4">
    <name type="scientific">Caenispirillum bisanense</name>
    <dbReference type="NCBI Taxonomy" id="414052"/>
    <lineage>
        <taxon>Bacteria</taxon>
        <taxon>Pseudomonadati</taxon>
        <taxon>Pseudomonadota</taxon>
        <taxon>Alphaproteobacteria</taxon>
        <taxon>Rhodospirillales</taxon>
        <taxon>Novispirillaceae</taxon>
        <taxon>Caenispirillum</taxon>
    </lineage>
</organism>